<accession>A0AB39VJE0</accession>
<organism evidence="1">
    <name type="scientific">Leptotrichia rugosa</name>
    <dbReference type="NCBI Taxonomy" id="3239302"/>
    <lineage>
        <taxon>Bacteria</taxon>
        <taxon>Fusobacteriati</taxon>
        <taxon>Fusobacteriota</taxon>
        <taxon>Fusobacteriia</taxon>
        <taxon>Fusobacteriales</taxon>
        <taxon>Leptotrichiaceae</taxon>
        <taxon>Leptotrichia</taxon>
    </lineage>
</organism>
<evidence type="ECO:0000313" key="1">
    <source>
        <dbReference type="EMBL" id="XDU67272.1"/>
    </source>
</evidence>
<gene>
    <name evidence="1" type="ORF">AB8B22_02345</name>
</gene>
<reference evidence="1" key="1">
    <citation type="submission" date="2024-07" db="EMBL/GenBank/DDBJ databases">
        <authorList>
            <person name="Li X.-J."/>
            <person name="Wang X."/>
        </authorList>
    </citation>
    <scope>NUCLEOTIDE SEQUENCE</scope>
    <source>
        <strain evidence="1">HSP-334</strain>
    </source>
</reference>
<dbReference type="EMBL" id="CP165644">
    <property type="protein sequence ID" value="XDU67272.1"/>
    <property type="molecule type" value="Genomic_DNA"/>
</dbReference>
<sequence>MEEKNKEMEESIIEWANFKFEVENKEKWDIVFNGLENNKKASDLLVHLINDVQNTFFKLGKQVARIENIEMGAENNGNDEKE</sequence>
<protein>
    <submittedName>
        <fullName evidence="1">Uncharacterized protein</fullName>
    </submittedName>
</protein>
<name>A0AB39VJE0_9FUSO</name>
<dbReference type="AlphaFoldDB" id="A0AB39VJE0"/>
<dbReference type="KEGG" id="lrug:AB8B22_02345"/>
<dbReference type="RefSeq" id="WP_369711507.1">
    <property type="nucleotide sequence ID" value="NZ_CP165644.1"/>
</dbReference>
<proteinExistence type="predicted"/>